<dbReference type="EMBL" id="LNIX01000074">
    <property type="protein sequence ID" value="OXA36753.1"/>
    <property type="molecule type" value="Genomic_DNA"/>
</dbReference>
<dbReference type="PANTHER" id="PTHR48081">
    <property type="entry name" value="AB HYDROLASE SUPERFAMILY PROTEIN C4A8.06C"/>
    <property type="match status" value="1"/>
</dbReference>
<evidence type="ECO:0000313" key="4">
    <source>
        <dbReference type="EMBL" id="OXA36753.1"/>
    </source>
</evidence>
<gene>
    <name evidence="4" type="ORF">Fcan01_28478</name>
</gene>
<evidence type="ECO:0000313" key="5">
    <source>
        <dbReference type="Proteomes" id="UP000198287"/>
    </source>
</evidence>
<protein>
    <recommendedName>
        <fullName evidence="3">BD-FAE-like domain-containing protein</fullName>
    </recommendedName>
</protein>
<dbReference type="GO" id="GO:0016787">
    <property type="term" value="F:hydrolase activity"/>
    <property type="evidence" value="ECO:0007669"/>
    <property type="project" value="UniProtKB-KW"/>
</dbReference>
<evidence type="ECO:0000256" key="1">
    <source>
        <dbReference type="ARBA" id="ARBA00022801"/>
    </source>
</evidence>
<dbReference type="InterPro" id="IPR049492">
    <property type="entry name" value="BD-FAE-like_dom"/>
</dbReference>
<reference evidence="4 5" key="1">
    <citation type="submission" date="2015-12" db="EMBL/GenBank/DDBJ databases">
        <title>The genome of Folsomia candida.</title>
        <authorList>
            <person name="Faddeeva A."/>
            <person name="Derks M.F."/>
            <person name="Anvar Y."/>
            <person name="Smit S."/>
            <person name="Van Straalen N."/>
            <person name="Roelofs D."/>
        </authorList>
    </citation>
    <scope>NUCLEOTIDE SEQUENCE [LARGE SCALE GENOMIC DNA]</scope>
    <source>
        <strain evidence="4 5">VU population</strain>
        <tissue evidence="4">Whole body</tissue>
    </source>
</reference>
<organism evidence="4 5">
    <name type="scientific">Folsomia candida</name>
    <name type="common">Springtail</name>
    <dbReference type="NCBI Taxonomy" id="158441"/>
    <lineage>
        <taxon>Eukaryota</taxon>
        <taxon>Metazoa</taxon>
        <taxon>Ecdysozoa</taxon>
        <taxon>Arthropoda</taxon>
        <taxon>Hexapoda</taxon>
        <taxon>Collembola</taxon>
        <taxon>Entomobryomorpha</taxon>
        <taxon>Isotomoidea</taxon>
        <taxon>Isotomidae</taxon>
        <taxon>Proisotominae</taxon>
        <taxon>Folsomia</taxon>
    </lineage>
</organism>
<proteinExistence type="predicted"/>
<dbReference type="OrthoDB" id="433474at2759"/>
<comment type="caution">
    <text evidence="4">The sequence shown here is derived from an EMBL/GenBank/DDBJ whole genome shotgun (WGS) entry which is preliminary data.</text>
</comment>
<feature type="domain" description="BD-FAE-like" evidence="3">
    <location>
        <begin position="161"/>
        <end position="289"/>
    </location>
</feature>
<feature type="domain" description="BD-FAE-like" evidence="3">
    <location>
        <begin position="38"/>
        <end position="109"/>
    </location>
</feature>
<dbReference type="Pfam" id="PF20434">
    <property type="entry name" value="BD-FAE"/>
    <property type="match status" value="2"/>
</dbReference>
<feature type="signal peptide" evidence="2">
    <location>
        <begin position="1"/>
        <end position="18"/>
    </location>
</feature>
<accession>A0A226CUU5</accession>
<feature type="chain" id="PRO_5012623901" description="BD-FAE-like domain-containing protein" evidence="2">
    <location>
        <begin position="19"/>
        <end position="474"/>
    </location>
</feature>
<dbReference type="Proteomes" id="UP000198287">
    <property type="component" value="Unassembled WGS sequence"/>
</dbReference>
<keyword evidence="1" id="KW-0378">Hydrolase</keyword>
<dbReference type="Gene3D" id="3.40.50.1820">
    <property type="entry name" value="alpha/beta hydrolase"/>
    <property type="match status" value="2"/>
</dbReference>
<keyword evidence="5" id="KW-1185">Reference proteome</keyword>
<name>A0A226CUU5_FOLCA</name>
<dbReference type="AlphaFoldDB" id="A0A226CUU5"/>
<evidence type="ECO:0000256" key="2">
    <source>
        <dbReference type="SAM" id="SignalP"/>
    </source>
</evidence>
<dbReference type="SUPFAM" id="SSF53474">
    <property type="entry name" value="alpha/beta-Hydrolases"/>
    <property type="match status" value="1"/>
</dbReference>
<keyword evidence="2" id="KW-0732">Signal</keyword>
<dbReference type="InterPro" id="IPR050300">
    <property type="entry name" value="GDXG_lipolytic_enzyme"/>
</dbReference>
<sequence length="474" mass="53399">MDKFTAIMLVVAVSAVICERSVRILPNVPYGPDAEQILDLYLPKNESTRVEKVIVLLHGAAWGAGDKEDFASVPILREVLPNFVVANMNYRLGSAASPGYPKQLEDISGYSRFCPACGIQKSTAGCYFMFTCTIFANPGTAGPPVRPVDTSTPPLMDVYPLEDIQLAIAFLKSSFTANLSFTLFGNSAGAQLAMLYAYWWDREARDIKIIVDHVGLVDFVDPPYCNNIIYRPILLPLVGPYNCQQNPEKWNETSPIIYATENSPPTIGFYGDTDIFVPNSQMGIIQDKLARLGVPSEFSKYPGGHGDWVDEYQQDMWSKLVPFVERDGPDIDYTSKPDFSLDIYVQGHKECLVHVKEIGNTYDPKFPEVFFYRPKSMKEVLIINIYEEEVTGRSYIGWSRFEVDYLFHILTGNTLDDIKKVKSPGEVFLSKNKKLSVLELWFINDQKLEHGDQGLRAYNGTVIIVHSDCKDKRQ</sequence>
<evidence type="ECO:0000259" key="3">
    <source>
        <dbReference type="Pfam" id="PF20434"/>
    </source>
</evidence>
<dbReference type="InterPro" id="IPR029058">
    <property type="entry name" value="AB_hydrolase_fold"/>
</dbReference>